<name>A0A6A8GMX9_9EURY</name>
<dbReference type="EMBL" id="WKJO01000003">
    <property type="protein sequence ID" value="MRX23707.1"/>
    <property type="molecule type" value="Genomic_DNA"/>
</dbReference>
<evidence type="ECO:0000313" key="2">
    <source>
        <dbReference type="EMBL" id="MRX23707.1"/>
    </source>
</evidence>
<feature type="domain" description="Glycosyltransferase 2-like" evidence="1">
    <location>
        <begin position="8"/>
        <end position="184"/>
    </location>
</feature>
<dbReference type="PANTHER" id="PTHR48090:SF7">
    <property type="entry name" value="RFBJ PROTEIN"/>
    <property type="match status" value="1"/>
</dbReference>
<dbReference type="InterPro" id="IPR029044">
    <property type="entry name" value="Nucleotide-diphossugar_trans"/>
</dbReference>
<dbReference type="PANTHER" id="PTHR48090">
    <property type="entry name" value="UNDECAPRENYL-PHOSPHATE 4-DEOXY-4-FORMAMIDO-L-ARABINOSE TRANSFERASE-RELATED"/>
    <property type="match status" value="1"/>
</dbReference>
<dbReference type="InterPro" id="IPR050256">
    <property type="entry name" value="Glycosyltransferase_2"/>
</dbReference>
<dbReference type="GO" id="GO:0016740">
    <property type="term" value="F:transferase activity"/>
    <property type="evidence" value="ECO:0007669"/>
    <property type="project" value="UniProtKB-KW"/>
</dbReference>
<reference evidence="2 3" key="1">
    <citation type="submission" date="2019-11" db="EMBL/GenBank/DDBJ databases">
        <title>Whole genome sequence of Haloferax sp. MBLA0076.</title>
        <authorList>
            <person name="Seo M.-J."/>
            <person name="Cho E.-S."/>
        </authorList>
    </citation>
    <scope>NUCLEOTIDE SEQUENCE [LARGE SCALE GENOMIC DNA]</scope>
    <source>
        <strain evidence="2 3">MBLA0076</strain>
    </source>
</reference>
<keyword evidence="2" id="KW-0808">Transferase</keyword>
<protein>
    <submittedName>
        <fullName evidence="2">Glycosyltransferase</fullName>
    </submittedName>
</protein>
<proteinExistence type="predicted"/>
<keyword evidence="3" id="KW-1185">Reference proteome</keyword>
<evidence type="ECO:0000259" key="1">
    <source>
        <dbReference type="Pfam" id="PF00535"/>
    </source>
</evidence>
<comment type="caution">
    <text evidence="2">The sequence shown here is derived from an EMBL/GenBank/DDBJ whole genome shotgun (WGS) entry which is preliminary data.</text>
</comment>
<gene>
    <name evidence="2" type="ORF">GJR96_17320</name>
</gene>
<dbReference type="RefSeq" id="WP_151164773.1">
    <property type="nucleotide sequence ID" value="NZ_WKJO01000003.1"/>
</dbReference>
<accession>A0A6A8GMX9</accession>
<dbReference type="Pfam" id="PF00535">
    <property type="entry name" value="Glycos_transf_2"/>
    <property type="match status" value="1"/>
</dbReference>
<dbReference type="InterPro" id="IPR001173">
    <property type="entry name" value="Glyco_trans_2-like"/>
</dbReference>
<dbReference type="AlphaFoldDB" id="A0A6A8GMX9"/>
<dbReference type="SUPFAM" id="SSF53448">
    <property type="entry name" value="Nucleotide-diphospho-sugar transferases"/>
    <property type="match status" value="1"/>
</dbReference>
<dbReference type="Proteomes" id="UP000439022">
    <property type="component" value="Unassembled WGS sequence"/>
</dbReference>
<dbReference type="CDD" id="cd04179">
    <property type="entry name" value="DPM_DPG-synthase_like"/>
    <property type="match status" value="1"/>
</dbReference>
<dbReference type="Gene3D" id="3.90.550.10">
    <property type="entry name" value="Spore Coat Polysaccharide Biosynthesis Protein SpsA, Chain A"/>
    <property type="match status" value="1"/>
</dbReference>
<organism evidence="2 3">
    <name type="scientific">Haloferax litoreum</name>
    <dbReference type="NCBI Taxonomy" id="2666140"/>
    <lineage>
        <taxon>Archaea</taxon>
        <taxon>Methanobacteriati</taxon>
        <taxon>Methanobacteriota</taxon>
        <taxon>Stenosarchaea group</taxon>
        <taxon>Halobacteria</taxon>
        <taxon>Halobacteriales</taxon>
        <taxon>Haloferacaceae</taxon>
        <taxon>Haloferax</taxon>
    </lineage>
</organism>
<sequence>MYKENTISVVIPAYNEAGFIGEVLESVPSYVDRVYVVDDGSTDSTWEEIQAHATTVTESADGSVVQFDQRIVPIRHVENRGVGGAIKTGYLRARDDEIDITAVMGGDGQMDPDRLPNLLDPIVDGRADYVKANRLSRPENRRSMPPFRYVGNVILTFLTKIASGYWGISDPQNGYTAISLDALERAPIEDMYEFYGYCNDLLAKLNVERLRVADVPVRSVYGDEKSHIRYQTYIPRVSAMLLRTFLWRLSATVRRDRSNPVPLFYLTGAAGVLGGVSQFVRNLLVSRDDDSDSGRALTGVLAGSVSLLVAMLWETRLNRDLSVTEDTRWNEREDQDRSGD</sequence>
<evidence type="ECO:0000313" key="3">
    <source>
        <dbReference type="Proteomes" id="UP000439022"/>
    </source>
</evidence>